<dbReference type="Gene3D" id="1.20.1250.20">
    <property type="entry name" value="MFS general substrate transporter like domains"/>
    <property type="match status" value="1"/>
</dbReference>
<evidence type="ECO:0000313" key="8">
    <source>
        <dbReference type="Proteomes" id="UP000831181"/>
    </source>
</evidence>
<gene>
    <name evidence="7" type="ORF">MOO44_08460</name>
</gene>
<accession>A0A976X5M8</accession>
<feature type="transmembrane region" description="Helical" evidence="6">
    <location>
        <begin position="235"/>
        <end position="256"/>
    </location>
</feature>
<dbReference type="RefSeq" id="WP_260116682.1">
    <property type="nucleotide sequence ID" value="NZ_CP093361.1"/>
</dbReference>
<organism evidence="7 8">
    <name type="scientific">Nicoliella spurrieriana</name>
    <dbReference type="NCBI Taxonomy" id="2925830"/>
    <lineage>
        <taxon>Bacteria</taxon>
        <taxon>Bacillati</taxon>
        <taxon>Bacillota</taxon>
        <taxon>Bacilli</taxon>
        <taxon>Lactobacillales</taxon>
        <taxon>Lactobacillaceae</taxon>
        <taxon>Nicoliella</taxon>
    </lineage>
</organism>
<reference evidence="7" key="1">
    <citation type="journal article" date="2022" name="Int. J. Syst. Evol. Microbiol.">
        <title>Apilactobacillus apisilvae sp. nov., Nicolia spurrieriana gen. nov. sp. nov., Bombilactobacillus folatiphilus sp. nov. and Bombilactobacillus thymidiniphilus sp. nov., four new lactic acid bacterial isolates from stingless bees Tetragonula carbonaria and Austroplebeia australis.</title>
        <authorList>
            <person name="Oliphant S.A."/>
            <person name="Watson-Haigh N.S."/>
            <person name="Sumby K.M."/>
            <person name="Gardner J."/>
            <person name="Groom S."/>
            <person name="Jiranek V."/>
        </authorList>
    </citation>
    <scope>NUCLEOTIDE SEQUENCE</scope>
    <source>
        <strain evidence="7">SGEP1_A5</strain>
    </source>
</reference>
<feature type="transmembrane region" description="Helical" evidence="6">
    <location>
        <begin position="394"/>
        <end position="414"/>
    </location>
</feature>
<keyword evidence="5 6" id="KW-0472">Membrane</keyword>
<dbReference type="SUPFAM" id="SSF103473">
    <property type="entry name" value="MFS general substrate transporter"/>
    <property type="match status" value="1"/>
</dbReference>
<evidence type="ECO:0000256" key="2">
    <source>
        <dbReference type="ARBA" id="ARBA00022475"/>
    </source>
</evidence>
<dbReference type="Pfam" id="PF07690">
    <property type="entry name" value="MFS_1"/>
    <property type="match status" value="1"/>
</dbReference>
<feature type="transmembrane region" description="Helical" evidence="6">
    <location>
        <begin position="268"/>
        <end position="288"/>
    </location>
</feature>
<name>A0A976X5M8_9LACO</name>
<dbReference type="InterPro" id="IPR011701">
    <property type="entry name" value="MFS"/>
</dbReference>
<dbReference type="PANTHER" id="PTHR23513">
    <property type="entry name" value="INTEGRAL MEMBRANE EFFLUX PROTEIN-RELATED"/>
    <property type="match status" value="1"/>
</dbReference>
<feature type="transmembrane region" description="Helical" evidence="6">
    <location>
        <begin position="110"/>
        <end position="127"/>
    </location>
</feature>
<dbReference type="GO" id="GO:0022857">
    <property type="term" value="F:transmembrane transporter activity"/>
    <property type="evidence" value="ECO:0007669"/>
    <property type="project" value="InterPro"/>
</dbReference>
<keyword evidence="2" id="KW-1003">Cell membrane</keyword>
<keyword evidence="3 6" id="KW-0812">Transmembrane</keyword>
<feature type="transmembrane region" description="Helical" evidence="6">
    <location>
        <begin position="51"/>
        <end position="71"/>
    </location>
</feature>
<dbReference type="KEGG" id="lbe:MOO44_08460"/>
<evidence type="ECO:0000256" key="3">
    <source>
        <dbReference type="ARBA" id="ARBA00022692"/>
    </source>
</evidence>
<dbReference type="EMBL" id="CP093361">
    <property type="protein sequence ID" value="UQS86881.1"/>
    <property type="molecule type" value="Genomic_DNA"/>
</dbReference>
<dbReference type="InterPro" id="IPR036259">
    <property type="entry name" value="MFS_trans_sf"/>
</dbReference>
<proteinExistence type="predicted"/>
<feature type="transmembrane region" description="Helical" evidence="6">
    <location>
        <begin position="148"/>
        <end position="174"/>
    </location>
</feature>
<dbReference type="CDD" id="cd06173">
    <property type="entry name" value="MFS_MefA_like"/>
    <property type="match status" value="1"/>
</dbReference>
<evidence type="ECO:0000256" key="4">
    <source>
        <dbReference type="ARBA" id="ARBA00022989"/>
    </source>
</evidence>
<feature type="transmembrane region" description="Helical" evidence="6">
    <location>
        <begin position="359"/>
        <end position="382"/>
    </location>
</feature>
<dbReference type="Proteomes" id="UP000831181">
    <property type="component" value="Chromosome"/>
</dbReference>
<protein>
    <submittedName>
        <fullName evidence="7">MFS transporter</fullName>
    </submittedName>
</protein>
<feature type="transmembrane region" description="Helical" evidence="6">
    <location>
        <begin position="83"/>
        <end position="104"/>
    </location>
</feature>
<evidence type="ECO:0000313" key="7">
    <source>
        <dbReference type="EMBL" id="UQS86881.1"/>
    </source>
</evidence>
<evidence type="ECO:0000256" key="1">
    <source>
        <dbReference type="ARBA" id="ARBA00004651"/>
    </source>
</evidence>
<keyword evidence="8" id="KW-1185">Reference proteome</keyword>
<comment type="subcellular location">
    <subcellularLocation>
        <location evidence="1">Cell membrane</location>
        <topology evidence="1">Multi-pass membrane protein</topology>
    </subcellularLocation>
</comment>
<evidence type="ECO:0000256" key="5">
    <source>
        <dbReference type="ARBA" id="ARBA00023136"/>
    </source>
</evidence>
<sequence length="430" mass="47445">MAENHGLQLTDRESNHQIIKALSSNALGAFSYGIFQYGISFMLLHATKSPLSFGMGLTIAPLVSLLTFIPIGNFVDTHDHKRIIFWGYLLRIIGFVLLGVALPFFSGTGLLIPVALFIVLDSFLVNFRNTAYSASIRQFVNESQIPKLSSLTTACASASRVLAPVFGVLLYSLISVNGLIALEIVATIIAMIIMMHLHFHNVDGHQTPRKKVSQTQQFHETLRYMKKRPFIRDTIIAEIVVNFFYTAVVTGAPFIIVNELNLGNDVVATIETGYAIGYLLGSLITNWFKNQRHFAKRVLVSLGLVGVALTGLGALFAVAPNKLMIGIMGLLLALLLDLAFAIFDLAVEIRLQSTVPTRILGRVSSTLYTASFAIMPVGTIIYTGLFDFFEHGSYILVLSGLVLIAYAFFSIDVFSRDIKKDDRFIQRHSD</sequence>
<feature type="transmembrane region" description="Helical" evidence="6">
    <location>
        <begin position="21"/>
        <end position="39"/>
    </location>
</feature>
<evidence type="ECO:0000256" key="6">
    <source>
        <dbReference type="SAM" id="Phobius"/>
    </source>
</evidence>
<dbReference type="PANTHER" id="PTHR23513:SF6">
    <property type="entry name" value="MAJOR FACILITATOR SUPERFAMILY ASSOCIATED DOMAIN-CONTAINING PROTEIN"/>
    <property type="match status" value="1"/>
</dbReference>
<feature type="transmembrane region" description="Helical" evidence="6">
    <location>
        <begin position="180"/>
        <end position="199"/>
    </location>
</feature>
<dbReference type="GO" id="GO:0005886">
    <property type="term" value="C:plasma membrane"/>
    <property type="evidence" value="ECO:0007669"/>
    <property type="project" value="UniProtKB-SubCell"/>
</dbReference>
<feature type="transmembrane region" description="Helical" evidence="6">
    <location>
        <begin position="325"/>
        <end position="347"/>
    </location>
</feature>
<dbReference type="AlphaFoldDB" id="A0A976X5M8"/>
<feature type="transmembrane region" description="Helical" evidence="6">
    <location>
        <begin position="300"/>
        <end position="319"/>
    </location>
</feature>
<keyword evidence="4 6" id="KW-1133">Transmembrane helix</keyword>